<gene>
    <name evidence="6" type="primary">rex</name>
    <name evidence="8" type="ORF">AVDCRST_MAG40-2565</name>
</gene>
<dbReference type="SUPFAM" id="SSF46785">
    <property type="entry name" value="Winged helix' DNA-binding domain"/>
    <property type="match status" value="1"/>
</dbReference>
<comment type="function">
    <text evidence="6">Modulates transcription in response to changes in cellular NADH/NAD(+) redox state.</text>
</comment>
<name>A0A6J4LYZ2_9BACT</name>
<comment type="subcellular location">
    <subcellularLocation>
        <location evidence="6">Cytoplasm</location>
    </subcellularLocation>
</comment>
<dbReference type="GO" id="GO:0003700">
    <property type="term" value="F:DNA-binding transcription factor activity"/>
    <property type="evidence" value="ECO:0007669"/>
    <property type="project" value="UniProtKB-UniRule"/>
</dbReference>
<keyword evidence="2 6" id="KW-0678">Repressor</keyword>
<dbReference type="Pfam" id="PF06971">
    <property type="entry name" value="Put_DNA-bind_N"/>
    <property type="match status" value="1"/>
</dbReference>
<reference evidence="8" key="1">
    <citation type="submission" date="2020-02" db="EMBL/GenBank/DDBJ databases">
        <authorList>
            <person name="Meier V. D."/>
        </authorList>
    </citation>
    <scope>NUCLEOTIDE SEQUENCE</scope>
    <source>
        <strain evidence="8">AVDCRST_MAG40</strain>
    </source>
</reference>
<dbReference type="NCBIfam" id="NF003995">
    <property type="entry name" value="PRK05472.2-4"/>
    <property type="match status" value="1"/>
</dbReference>
<dbReference type="InterPro" id="IPR036388">
    <property type="entry name" value="WH-like_DNA-bd_sf"/>
</dbReference>
<proteinExistence type="inferred from homology"/>
<dbReference type="EMBL" id="CADCTX010000728">
    <property type="protein sequence ID" value="CAA9344539.1"/>
    <property type="molecule type" value="Genomic_DNA"/>
</dbReference>
<evidence type="ECO:0000256" key="2">
    <source>
        <dbReference type="ARBA" id="ARBA00022491"/>
    </source>
</evidence>
<keyword evidence="4 6" id="KW-0238">DNA-binding</keyword>
<dbReference type="HAMAP" id="MF_01131">
    <property type="entry name" value="Rex"/>
    <property type="match status" value="1"/>
</dbReference>
<feature type="domain" description="CoA-binding" evidence="7">
    <location>
        <begin position="65"/>
        <end position="165"/>
    </location>
</feature>
<dbReference type="NCBIfam" id="NF003996">
    <property type="entry name" value="PRK05472.2-5"/>
    <property type="match status" value="1"/>
</dbReference>
<dbReference type="SMART" id="SM00881">
    <property type="entry name" value="CoA_binding"/>
    <property type="match status" value="1"/>
</dbReference>
<dbReference type="Pfam" id="PF02629">
    <property type="entry name" value="CoA_binding"/>
    <property type="match status" value="1"/>
</dbReference>
<evidence type="ECO:0000256" key="3">
    <source>
        <dbReference type="ARBA" id="ARBA00023015"/>
    </source>
</evidence>
<keyword evidence="3 6" id="KW-0805">Transcription regulation</keyword>
<keyword evidence="1 6" id="KW-0963">Cytoplasm</keyword>
<dbReference type="GO" id="GO:0003677">
    <property type="term" value="F:DNA binding"/>
    <property type="evidence" value="ECO:0007669"/>
    <property type="project" value="UniProtKB-UniRule"/>
</dbReference>
<evidence type="ECO:0000256" key="5">
    <source>
        <dbReference type="ARBA" id="ARBA00023163"/>
    </source>
</evidence>
<keyword evidence="5 6" id="KW-0804">Transcription</keyword>
<dbReference type="PANTHER" id="PTHR35786:SF1">
    <property type="entry name" value="REDOX-SENSING TRANSCRIPTIONAL REPRESSOR REX 1"/>
    <property type="match status" value="1"/>
</dbReference>
<evidence type="ECO:0000256" key="6">
    <source>
        <dbReference type="HAMAP-Rule" id="MF_01131"/>
    </source>
</evidence>
<dbReference type="GO" id="GO:0005737">
    <property type="term" value="C:cytoplasm"/>
    <property type="evidence" value="ECO:0007669"/>
    <property type="project" value="UniProtKB-SubCell"/>
</dbReference>
<dbReference type="Gene3D" id="3.40.50.720">
    <property type="entry name" value="NAD(P)-binding Rossmann-like Domain"/>
    <property type="match status" value="1"/>
</dbReference>
<evidence type="ECO:0000259" key="7">
    <source>
        <dbReference type="SMART" id="SM00881"/>
    </source>
</evidence>
<keyword evidence="6" id="KW-0520">NAD</keyword>
<dbReference type="PANTHER" id="PTHR35786">
    <property type="entry name" value="REDOX-SENSING TRANSCRIPTIONAL REPRESSOR REX"/>
    <property type="match status" value="1"/>
</dbReference>
<sequence>MYLRLLEGFESTGQLTVSSEELASQAGTTSAQVRKDLSFFGSFGKRGMGYAVPELAAALRDILGLGRRWRVAIVGAGKIGAALAQYRGFGQRGFDIVAVYDNDPAAVGRAWGDLVVRHIDRLEADARDRLPDIVVLAIPADDAQAVVDRVVGAGVRAIMSFVPAQLHVPPDVSLKNVNMAMELEGLSYWLTNRDENGAV</sequence>
<dbReference type="InterPro" id="IPR036291">
    <property type="entry name" value="NAD(P)-bd_dom_sf"/>
</dbReference>
<accession>A0A6J4LYZ2</accession>
<dbReference type="GO" id="GO:0045892">
    <property type="term" value="P:negative regulation of DNA-templated transcription"/>
    <property type="evidence" value="ECO:0007669"/>
    <property type="project" value="InterPro"/>
</dbReference>
<protein>
    <recommendedName>
        <fullName evidence="6">Redox-sensing transcriptional repressor Rex</fullName>
    </recommendedName>
</protein>
<comment type="subunit">
    <text evidence="6">Homodimer.</text>
</comment>
<dbReference type="InterPro" id="IPR003781">
    <property type="entry name" value="CoA-bd"/>
</dbReference>
<dbReference type="GO" id="GO:0051775">
    <property type="term" value="P:response to redox state"/>
    <property type="evidence" value="ECO:0007669"/>
    <property type="project" value="InterPro"/>
</dbReference>
<dbReference type="SUPFAM" id="SSF51735">
    <property type="entry name" value="NAD(P)-binding Rossmann-fold domains"/>
    <property type="match status" value="1"/>
</dbReference>
<comment type="similarity">
    <text evidence="6">Belongs to the transcriptional regulatory Rex family.</text>
</comment>
<dbReference type="NCBIfam" id="NF003994">
    <property type="entry name" value="PRK05472.2-3"/>
    <property type="match status" value="1"/>
</dbReference>
<feature type="binding site" evidence="6">
    <location>
        <begin position="75"/>
        <end position="80"/>
    </location>
    <ligand>
        <name>NAD(+)</name>
        <dbReference type="ChEBI" id="CHEBI:57540"/>
    </ligand>
</feature>
<feature type="DNA-binding region" description="H-T-H motif" evidence="6">
    <location>
        <begin position="1"/>
        <end position="40"/>
    </location>
</feature>
<dbReference type="InterPro" id="IPR009718">
    <property type="entry name" value="Rex_DNA-bd_C_dom"/>
</dbReference>
<dbReference type="Gene3D" id="1.10.10.10">
    <property type="entry name" value="Winged helix-like DNA-binding domain superfamily/Winged helix DNA-binding domain"/>
    <property type="match status" value="1"/>
</dbReference>
<evidence type="ECO:0000256" key="1">
    <source>
        <dbReference type="ARBA" id="ARBA00022490"/>
    </source>
</evidence>
<evidence type="ECO:0000313" key="8">
    <source>
        <dbReference type="EMBL" id="CAA9344539.1"/>
    </source>
</evidence>
<organism evidence="8">
    <name type="scientific">uncultured Gemmatimonadaceae bacterium</name>
    <dbReference type="NCBI Taxonomy" id="246130"/>
    <lineage>
        <taxon>Bacteria</taxon>
        <taxon>Pseudomonadati</taxon>
        <taxon>Gemmatimonadota</taxon>
        <taxon>Gemmatimonadia</taxon>
        <taxon>Gemmatimonadales</taxon>
        <taxon>Gemmatimonadaceae</taxon>
        <taxon>environmental samples</taxon>
    </lineage>
</organism>
<dbReference type="AlphaFoldDB" id="A0A6J4LYZ2"/>
<dbReference type="InterPro" id="IPR036390">
    <property type="entry name" value="WH_DNA-bd_sf"/>
</dbReference>
<dbReference type="NCBIfam" id="NF003992">
    <property type="entry name" value="PRK05472.2-1"/>
    <property type="match status" value="1"/>
</dbReference>
<dbReference type="InterPro" id="IPR022876">
    <property type="entry name" value="Tscrpt_rep_Rex"/>
</dbReference>
<evidence type="ECO:0000256" key="4">
    <source>
        <dbReference type="ARBA" id="ARBA00023125"/>
    </source>
</evidence>